<dbReference type="EC" id="2.7.13.3" evidence="2"/>
<dbReference type="InterPro" id="IPR000014">
    <property type="entry name" value="PAS"/>
</dbReference>
<dbReference type="PROSITE" id="PS50109">
    <property type="entry name" value="HIS_KIN"/>
    <property type="match status" value="1"/>
</dbReference>
<dbReference type="GO" id="GO:0000160">
    <property type="term" value="P:phosphorelay signal transduction system"/>
    <property type="evidence" value="ECO:0007669"/>
    <property type="project" value="UniProtKB-KW"/>
</dbReference>
<dbReference type="NCBIfam" id="TIGR00229">
    <property type="entry name" value="sensory_box"/>
    <property type="match status" value="1"/>
</dbReference>
<feature type="domain" description="PAS" evidence="7">
    <location>
        <begin position="18"/>
        <end position="88"/>
    </location>
</feature>
<dbReference type="InterPro" id="IPR003594">
    <property type="entry name" value="HATPase_dom"/>
</dbReference>
<keyword evidence="3" id="KW-0808">Transferase</keyword>
<dbReference type="InterPro" id="IPR005467">
    <property type="entry name" value="His_kinase_dom"/>
</dbReference>
<dbReference type="PROSITE" id="PS50112">
    <property type="entry name" value="PAS"/>
    <property type="match status" value="1"/>
</dbReference>
<dbReference type="InterPro" id="IPR003661">
    <property type="entry name" value="HisK_dim/P_dom"/>
</dbReference>
<evidence type="ECO:0000259" key="7">
    <source>
        <dbReference type="PROSITE" id="PS50112"/>
    </source>
</evidence>
<accession>A0ABD5URW0</accession>
<dbReference type="Gene3D" id="3.30.450.20">
    <property type="entry name" value="PAS domain"/>
    <property type="match status" value="1"/>
</dbReference>
<dbReference type="GO" id="GO:0004673">
    <property type="term" value="F:protein histidine kinase activity"/>
    <property type="evidence" value="ECO:0007669"/>
    <property type="project" value="UniProtKB-EC"/>
</dbReference>
<dbReference type="Pfam" id="PF00512">
    <property type="entry name" value="HisKA"/>
    <property type="match status" value="1"/>
</dbReference>
<evidence type="ECO:0000256" key="2">
    <source>
        <dbReference type="ARBA" id="ARBA00012438"/>
    </source>
</evidence>
<dbReference type="Proteomes" id="UP001596296">
    <property type="component" value="Unassembled WGS sequence"/>
</dbReference>
<dbReference type="PANTHER" id="PTHR43711:SF1">
    <property type="entry name" value="HISTIDINE KINASE 1"/>
    <property type="match status" value="1"/>
</dbReference>
<dbReference type="InterPro" id="IPR000700">
    <property type="entry name" value="PAS-assoc_C"/>
</dbReference>
<dbReference type="InterPro" id="IPR036097">
    <property type="entry name" value="HisK_dim/P_sf"/>
</dbReference>
<dbReference type="CDD" id="cd00075">
    <property type="entry name" value="HATPase"/>
    <property type="match status" value="1"/>
</dbReference>
<evidence type="ECO:0000259" key="6">
    <source>
        <dbReference type="PROSITE" id="PS50109"/>
    </source>
</evidence>
<keyword evidence="10" id="KW-1185">Reference proteome</keyword>
<dbReference type="SMART" id="SM00091">
    <property type="entry name" value="PAS"/>
    <property type="match status" value="1"/>
</dbReference>
<dbReference type="Pfam" id="PF02518">
    <property type="entry name" value="HATPase_c"/>
    <property type="match status" value="1"/>
</dbReference>
<keyword evidence="4" id="KW-0418">Kinase</keyword>
<dbReference type="SUPFAM" id="SSF47384">
    <property type="entry name" value="Homodimeric domain of signal transducing histidine kinase"/>
    <property type="match status" value="1"/>
</dbReference>
<comment type="catalytic activity">
    <reaction evidence="1">
        <text>ATP + protein L-histidine = ADP + protein N-phospho-L-histidine.</text>
        <dbReference type="EC" id="2.7.13.3"/>
    </reaction>
</comment>
<dbReference type="SMART" id="SM00387">
    <property type="entry name" value="HATPase_c"/>
    <property type="match status" value="1"/>
</dbReference>
<evidence type="ECO:0000256" key="4">
    <source>
        <dbReference type="ARBA" id="ARBA00022777"/>
    </source>
</evidence>
<dbReference type="Pfam" id="PF08448">
    <property type="entry name" value="PAS_4"/>
    <property type="match status" value="1"/>
</dbReference>
<dbReference type="Gene3D" id="1.10.287.130">
    <property type="match status" value="1"/>
</dbReference>
<organism evidence="9 10">
    <name type="scientific">Halopenitus salinus</name>
    <dbReference type="NCBI Taxonomy" id="1198295"/>
    <lineage>
        <taxon>Archaea</taxon>
        <taxon>Methanobacteriati</taxon>
        <taxon>Methanobacteriota</taxon>
        <taxon>Stenosarchaea group</taxon>
        <taxon>Halobacteria</taxon>
        <taxon>Halobacteriales</taxon>
        <taxon>Haloferacaceae</taxon>
        <taxon>Halopenitus</taxon>
    </lineage>
</organism>
<sequence>MSDPSTSSPRPDIPLADSEGFYQTLVENVSEGLLTIDADSRIVYANPGITRILGYEPEELIGSSKMRIIPERLRETHARALAAYVETGQRNIDWDGVELPALHADGHEVPTMISLREHEIGGERYFTGIIRDVSERRRRESELRRQKEQLDEFAGIVSHDIKNPLGVAKGYTELAREEHDTPELERVAESLDRIEELVDDVLALSRRGVSVGDVEPVAVGSLAEEVWSEIDADGATLSVADDCRPIRADETRFRELLGNLLRNAVEHAGPNVRVRIGPIEGSDGELEGFYVADDGPGIPESEREAVLEHGYTTREHGTGYGLAIVADVAKGHGWTFEITADEEGGARFEFTGVETVPHDAVTSGRQ</sequence>
<dbReference type="InterPro" id="IPR035965">
    <property type="entry name" value="PAS-like_dom_sf"/>
</dbReference>
<dbReference type="SUPFAM" id="SSF55874">
    <property type="entry name" value="ATPase domain of HSP90 chaperone/DNA topoisomerase II/histidine kinase"/>
    <property type="match status" value="1"/>
</dbReference>
<evidence type="ECO:0000313" key="10">
    <source>
        <dbReference type="Proteomes" id="UP001596296"/>
    </source>
</evidence>
<dbReference type="InterPro" id="IPR036890">
    <property type="entry name" value="HATPase_C_sf"/>
</dbReference>
<dbReference type="PROSITE" id="PS50113">
    <property type="entry name" value="PAC"/>
    <property type="match status" value="1"/>
</dbReference>
<dbReference type="InterPro" id="IPR050736">
    <property type="entry name" value="Sensor_HK_Regulatory"/>
</dbReference>
<dbReference type="PANTHER" id="PTHR43711">
    <property type="entry name" value="TWO-COMPONENT HISTIDINE KINASE"/>
    <property type="match status" value="1"/>
</dbReference>
<evidence type="ECO:0000256" key="1">
    <source>
        <dbReference type="ARBA" id="ARBA00000085"/>
    </source>
</evidence>
<dbReference type="Gene3D" id="3.30.565.10">
    <property type="entry name" value="Histidine kinase-like ATPase, C-terminal domain"/>
    <property type="match status" value="1"/>
</dbReference>
<comment type="caution">
    <text evidence="9">The sequence shown here is derived from an EMBL/GenBank/DDBJ whole genome shotgun (WGS) entry which is preliminary data.</text>
</comment>
<dbReference type="EMBL" id="JBHSXL010000004">
    <property type="protein sequence ID" value="MFC6892126.1"/>
    <property type="molecule type" value="Genomic_DNA"/>
</dbReference>
<dbReference type="AlphaFoldDB" id="A0ABD5URW0"/>
<keyword evidence="5" id="KW-0902">Two-component regulatory system</keyword>
<gene>
    <name evidence="9" type="ORF">ACFQE9_05790</name>
</gene>
<dbReference type="SUPFAM" id="SSF55785">
    <property type="entry name" value="PYP-like sensor domain (PAS domain)"/>
    <property type="match status" value="1"/>
</dbReference>
<reference evidence="9 10" key="1">
    <citation type="journal article" date="2019" name="Int. J. Syst. Evol. Microbiol.">
        <title>The Global Catalogue of Microorganisms (GCM) 10K type strain sequencing project: providing services to taxonomists for standard genome sequencing and annotation.</title>
        <authorList>
            <consortium name="The Broad Institute Genomics Platform"/>
            <consortium name="The Broad Institute Genome Sequencing Center for Infectious Disease"/>
            <person name="Wu L."/>
            <person name="Ma J."/>
        </authorList>
    </citation>
    <scope>NUCLEOTIDE SEQUENCE [LARGE SCALE GENOMIC DNA]</scope>
    <source>
        <strain evidence="9 10">SKJ47</strain>
    </source>
</reference>
<dbReference type="RefSeq" id="WP_379741708.1">
    <property type="nucleotide sequence ID" value="NZ_JBHSVN010000001.1"/>
</dbReference>
<dbReference type="CDD" id="cd00130">
    <property type="entry name" value="PAS"/>
    <property type="match status" value="1"/>
</dbReference>
<feature type="domain" description="Histidine kinase" evidence="6">
    <location>
        <begin position="156"/>
        <end position="351"/>
    </location>
</feature>
<evidence type="ECO:0000256" key="5">
    <source>
        <dbReference type="ARBA" id="ARBA00023012"/>
    </source>
</evidence>
<protein>
    <recommendedName>
        <fullName evidence="2">histidine kinase</fullName>
        <ecNumber evidence="2">2.7.13.3</ecNumber>
    </recommendedName>
</protein>
<evidence type="ECO:0000256" key="3">
    <source>
        <dbReference type="ARBA" id="ARBA00022679"/>
    </source>
</evidence>
<dbReference type="SMART" id="SM00388">
    <property type="entry name" value="HisKA"/>
    <property type="match status" value="1"/>
</dbReference>
<evidence type="ECO:0000259" key="8">
    <source>
        <dbReference type="PROSITE" id="PS50113"/>
    </source>
</evidence>
<dbReference type="InterPro" id="IPR013656">
    <property type="entry name" value="PAS_4"/>
</dbReference>
<dbReference type="CDD" id="cd00082">
    <property type="entry name" value="HisKA"/>
    <property type="match status" value="1"/>
</dbReference>
<name>A0ABD5URW0_9EURY</name>
<feature type="domain" description="PAC" evidence="8">
    <location>
        <begin position="95"/>
        <end position="145"/>
    </location>
</feature>
<evidence type="ECO:0000313" key="9">
    <source>
        <dbReference type="EMBL" id="MFC6892126.1"/>
    </source>
</evidence>
<proteinExistence type="predicted"/>